<dbReference type="InterPro" id="IPR016187">
    <property type="entry name" value="CTDL_fold"/>
</dbReference>
<reference evidence="3 4" key="1">
    <citation type="submission" date="2018-04" db="EMBL/GenBank/DDBJ databases">
        <title>Massilia violaceinigra sp. nov., a novel purple-pigmented bacterium isolated from Tianshan glacier, Xinjiang, China.</title>
        <authorList>
            <person name="Wang H."/>
        </authorList>
    </citation>
    <scope>NUCLEOTIDE SEQUENCE [LARGE SCALE GENOMIC DNA]</scope>
    <source>
        <strain evidence="3 4">B448-2</strain>
    </source>
</reference>
<dbReference type="PANTHER" id="PTHR23150:SF35">
    <property type="entry name" value="BLL6746 PROTEIN"/>
    <property type="match status" value="1"/>
</dbReference>
<protein>
    <submittedName>
        <fullName evidence="3">Formylglycine-generating enzyme family protein</fullName>
    </submittedName>
</protein>
<proteinExistence type="predicted"/>
<dbReference type="RefSeq" id="WP_106758002.1">
    <property type="nucleotide sequence ID" value="NZ_PXWF02000229.1"/>
</dbReference>
<sequence length="332" mass="35415">MKKHSLLALILIAHAGSAMAADPILEPSMASIPAGSFAMGSPTTLAKGDYPVEQPVHQVNIPAFQMSRYEVTVGQFSQFVEATGHTPTLAEGQPPATCWKHAANDWGMEAGAGTWKSNAYPQSPYHPVMCVSWADAKAYTAWLAEKTGKPYRLPSESEWEYAARAGSPHNYHFGADETQLCRYGNIRDTLGRDAIGKLTNKPGAEALCTDGSAFTSIVGMYEPNQFGLYDMIGNLGEIVEDCEHANYTGAPADGSAWTTNCSKDMRMHRGGSFQSRVTATSTGRGHTGATNASSFEGFRVALGMPGPATPAAGTIAFEAGLDKARAAERARR</sequence>
<feature type="domain" description="Sulfatase-modifying factor enzyme-like" evidence="2">
    <location>
        <begin position="26"/>
        <end position="301"/>
    </location>
</feature>
<evidence type="ECO:0000256" key="1">
    <source>
        <dbReference type="SAM" id="SignalP"/>
    </source>
</evidence>
<dbReference type="InterPro" id="IPR005532">
    <property type="entry name" value="SUMF_dom"/>
</dbReference>
<dbReference type="GO" id="GO:0120147">
    <property type="term" value="F:formylglycine-generating oxidase activity"/>
    <property type="evidence" value="ECO:0007669"/>
    <property type="project" value="TreeGrafter"/>
</dbReference>
<comment type="caution">
    <text evidence="3">The sequence shown here is derived from an EMBL/GenBank/DDBJ whole genome shotgun (WGS) entry which is preliminary data.</text>
</comment>
<dbReference type="InterPro" id="IPR051043">
    <property type="entry name" value="Sulfatase_Mod_Factor_Kinase"/>
</dbReference>
<dbReference type="SUPFAM" id="SSF56436">
    <property type="entry name" value="C-type lectin-like"/>
    <property type="match status" value="1"/>
</dbReference>
<evidence type="ECO:0000313" key="4">
    <source>
        <dbReference type="Proteomes" id="UP000241421"/>
    </source>
</evidence>
<evidence type="ECO:0000313" key="3">
    <source>
        <dbReference type="EMBL" id="PWF47782.1"/>
    </source>
</evidence>
<gene>
    <name evidence="3" type="ORF">C7C56_014030</name>
</gene>
<dbReference type="Proteomes" id="UP000241421">
    <property type="component" value="Unassembled WGS sequence"/>
</dbReference>
<keyword evidence="4" id="KW-1185">Reference proteome</keyword>
<evidence type="ECO:0000259" key="2">
    <source>
        <dbReference type="Pfam" id="PF03781"/>
    </source>
</evidence>
<dbReference type="OrthoDB" id="9768004at2"/>
<feature type="signal peptide" evidence="1">
    <location>
        <begin position="1"/>
        <end position="20"/>
    </location>
</feature>
<accession>A0A2U2HJY7</accession>
<organism evidence="3 4">
    <name type="scientific">Massilia glaciei</name>
    <dbReference type="NCBI Taxonomy" id="1524097"/>
    <lineage>
        <taxon>Bacteria</taxon>
        <taxon>Pseudomonadati</taxon>
        <taxon>Pseudomonadota</taxon>
        <taxon>Betaproteobacteria</taxon>
        <taxon>Burkholderiales</taxon>
        <taxon>Oxalobacteraceae</taxon>
        <taxon>Telluria group</taxon>
        <taxon>Massilia</taxon>
    </lineage>
</organism>
<dbReference type="Gene3D" id="3.90.1580.10">
    <property type="entry name" value="paralog of FGE (formylglycine-generating enzyme)"/>
    <property type="match status" value="1"/>
</dbReference>
<dbReference type="AlphaFoldDB" id="A0A2U2HJY7"/>
<dbReference type="InterPro" id="IPR042095">
    <property type="entry name" value="SUMF_sf"/>
</dbReference>
<dbReference type="Pfam" id="PF03781">
    <property type="entry name" value="FGE-sulfatase"/>
    <property type="match status" value="1"/>
</dbReference>
<keyword evidence="1" id="KW-0732">Signal</keyword>
<name>A0A2U2HJY7_9BURK</name>
<dbReference type="EMBL" id="PXWF02000229">
    <property type="protein sequence ID" value="PWF47782.1"/>
    <property type="molecule type" value="Genomic_DNA"/>
</dbReference>
<feature type="chain" id="PRO_5015427464" evidence="1">
    <location>
        <begin position="21"/>
        <end position="332"/>
    </location>
</feature>
<dbReference type="PANTHER" id="PTHR23150">
    <property type="entry name" value="SULFATASE MODIFYING FACTOR 1, 2"/>
    <property type="match status" value="1"/>
</dbReference>